<dbReference type="SUPFAM" id="SSF101908">
    <property type="entry name" value="Putative isomerase YbhE"/>
    <property type="match status" value="1"/>
</dbReference>
<dbReference type="Gene3D" id="2.130.10.10">
    <property type="entry name" value="YVTN repeat-like/Quinoprotein amine dehydrogenase"/>
    <property type="match status" value="2"/>
</dbReference>
<dbReference type="EMBL" id="CP144051">
    <property type="protein sequence ID" value="WWD15778.1"/>
    <property type="molecule type" value="Genomic_DNA"/>
</dbReference>
<evidence type="ECO:0000256" key="1">
    <source>
        <dbReference type="ARBA" id="ARBA00009482"/>
    </source>
</evidence>
<feature type="compositionally biased region" description="Polar residues" evidence="2">
    <location>
        <begin position="415"/>
        <end position="436"/>
    </location>
</feature>
<gene>
    <name evidence="3" type="ORF">CI109_100201</name>
</gene>
<feature type="region of interest" description="Disordered" evidence="2">
    <location>
        <begin position="1310"/>
        <end position="1339"/>
    </location>
</feature>
<evidence type="ECO:0000313" key="3">
    <source>
        <dbReference type="EMBL" id="WWD15778.1"/>
    </source>
</evidence>
<keyword evidence="4" id="KW-1185">Reference proteome</keyword>
<dbReference type="Proteomes" id="UP000322225">
    <property type="component" value="Chromosome 1"/>
</dbReference>
<sequence length="1339" mass="144938">MVFSRFGASKYRNAVPHVLPREEWYRTALPPASSSSSTSSTLSTFSSEIKTNREWIVTVTQAGDLSYRGYEGSAGTLKVGSGGGVGDWDLGRLEGGLLAIGGLDGAVAVYSLPSTPDLSESPTLIHTIPGSSSFVTTVTFHPTTPGILLVSTVASPISIYDLSSFSGNPTISLNTSEPKGLWSVAWSQDGRRVSAVGRSGTGYVWEPRVSKDPIFTKALPIQPLKPARIVWVGDDLFLCSFSKTRSRQYSLLSSSLSTTFTQSLDTNPGTLIPLVDEERRIVYTAGRGDMTIRQVELSGPAGYQETLHPLPFPLASASLALVHPARLDVMKAEIGRILIPVVDKDGDALLPLGINVPRRQLIDYHDDLYPDLAGTIPEQTSQDWFNGDDKAPLPISLDPSRRGVWEAQVAKLSSERGTGSITESMPTTAIAQSQSEPSVPSPATPIPTSSADNSQSTAIPAPAPSVAESPKFPPPSATKTQTNPALPPLHDDETYASTSYKARILSDFIATQVADHRKTGGKSPLMVGLQGPQGCGKTTLCNALVSALKQTAGLQAAVLSLDDLYKTHDGLKNVAQQHPDNPLLAGRGPPGTHDIDLAVKTLETVKTLNESNTSVDLPIFDKSLCGGEGDRSSETVKIKAPIDVFILEGWSMGFGPLTYSEVVKQYDNPKPASPSTSKNYSSQHSLHSLETLNSYLSEFASAVYPFFTAFIQIEPVSYDYVFKWRLEQERNMKANNGGKGMTDEQVQKFVERYMPGYELWKEGIFVQGTPWESKSLRLEFGEGREVMDIKKSGSTVTGHDAGKEKAKPAPVTQVAAPSSTAPAKQTEKPSEPAPVSQEQSVPSSPMHISPSPPTWSSASVKTLPQARFNPGQTPFNPNWSRKLLGGKSPLIPSYDSVPALSSLHQDSKVLKCTAHLALFPVQGTGGRLGVHPLKKKGRMVTGGEGYLAGGVEIVDFDAELGPEGRVAVAGEDGVIRVWKVSPEGVHGVGPEPDQVLKGKGIDRFTQIHFHPTAKDLLVGVTNDHGKPSIRFWDLITGEEARRVEVPSTGVFNAAFNPEGDRVAVATKDGKVLVFDPRNVESISSCKAHDSPRSFQIEWIDSQHLVTVGFSRGSQRKINLYRLPSTSTGEVTTISSLTIDVSPSVLFPVYDPDTSILYVWGKGERLIQAFEVHPENDREPLTKLPSYTAGSPQLSVAFFPKRMVDVKKIEVAKALRLTAKTIEEVTFSIPRNKPDFFQDDIYQSTIDIETPVLTAAQWLSGENAELKRIDLAPPNMTPLSQAPQTTSAAKKKFVPASDVLSEEAKKKKEMDELFAKAKMDESSDEEEETKHGLDPPDDDW</sequence>
<dbReference type="InterPro" id="IPR036322">
    <property type="entry name" value="WD40_repeat_dom_sf"/>
</dbReference>
<dbReference type="InterPro" id="IPR027417">
    <property type="entry name" value="P-loop_NTPase"/>
</dbReference>
<reference evidence="3" key="2">
    <citation type="submission" date="2024-01" db="EMBL/GenBank/DDBJ databases">
        <title>Comparative genomics of Cryptococcus and Kwoniella reveals pathogenesis evolution and contrasting modes of karyotype evolution via chromosome fusion or intercentromeric recombination.</title>
        <authorList>
            <person name="Coelho M.A."/>
            <person name="David-Palma M."/>
            <person name="Shea T."/>
            <person name="Bowers K."/>
            <person name="McGinley-Smith S."/>
            <person name="Mohammad A.W."/>
            <person name="Gnirke A."/>
            <person name="Yurkov A.M."/>
            <person name="Nowrousian M."/>
            <person name="Sun S."/>
            <person name="Cuomo C.A."/>
            <person name="Heitman J."/>
        </authorList>
    </citation>
    <scope>NUCLEOTIDE SEQUENCE</scope>
    <source>
        <strain evidence="3">CBS 12478</strain>
    </source>
</reference>
<feature type="compositionally biased region" description="Basic and acidic residues" evidence="2">
    <location>
        <begin position="1310"/>
        <end position="1320"/>
    </location>
</feature>
<name>A0A5M6BSY0_9TREE</name>
<dbReference type="Gene3D" id="3.40.50.300">
    <property type="entry name" value="P-loop containing nucleotide triphosphate hydrolases"/>
    <property type="match status" value="1"/>
</dbReference>
<dbReference type="SMART" id="SM00320">
    <property type="entry name" value="WD40"/>
    <property type="match status" value="5"/>
</dbReference>
<evidence type="ECO:0000256" key="2">
    <source>
        <dbReference type="SAM" id="MobiDB-lite"/>
    </source>
</evidence>
<dbReference type="GeneID" id="43591091"/>
<dbReference type="InterPro" id="IPR015943">
    <property type="entry name" value="WD40/YVTN_repeat-like_dom_sf"/>
</dbReference>
<dbReference type="KEGG" id="ksn:43591091"/>
<protein>
    <submittedName>
        <fullName evidence="3">Uncharacterized protein</fullName>
    </submittedName>
</protein>
<feature type="compositionally biased region" description="Polar residues" evidence="2">
    <location>
        <begin position="1276"/>
        <end position="1287"/>
    </location>
</feature>
<accession>A0A5M6BSY0</accession>
<dbReference type="OrthoDB" id="347435at2759"/>
<dbReference type="SUPFAM" id="SSF52540">
    <property type="entry name" value="P-loop containing nucleoside triphosphate hydrolases"/>
    <property type="match status" value="1"/>
</dbReference>
<reference evidence="3" key="1">
    <citation type="submission" date="2017-08" db="EMBL/GenBank/DDBJ databases">
        <authorList>
            <person name="Cuomo C."/>
            <person name="Billmyre B."/>
            <person name="Heitman J."/>
        </authorList>
    </citation>
    <scope>NUCLEOTIDE SEQUENCE</scope>
    <source>
        <strain evidence="3">CBS 12478</strain>
    </source>
</reference>
<dbReference type="InterPro" id="IPR015505">
    <property type="entry name" value="Coronin"/>
</dbReference>
<feature type="region of interest" description="Disordered" evidence="2">
    <location>
        <begin position="789"/>
        <end position="859"/>
    </location>
</feature>
<dbReference type="RefSeq" id="XP_031858845.1">
    <property type="nucleotide sequence ID" value="XM_032006926.1"/>
</dbReference>
<dbReference type="SUPFAM" id="SSF50978">
    <property type="entry name" value="WD40 repeat-like"/>
    <property type="match status" value="1"/>
</dbReference>
<feature type="region of interest" description="Disordered" evidence="2">
    <location>
        <begin position="378"/>
        <end position="493"/>
    </location>
</feature>
<feature type="compositionally biased region" description="Low complexity" evidence="2">
    <location>
        <begin position="833"/>
        <end position="849"/>
    </location>
</feature>
<feature type="region of interest" description="Disordered" evidence="2">
    <location>
        <begin position="1273"/>
        <end position="1293"/>
    </location>
</feature>
<dbReference type="FunFam" id="2.130.10.10:FF:001012">
    <property type="entry name" value="Actin cross-linking, putative"/>
    <property type="match status" value="1"/>
</dbReference>
<dbReference type="Pfam" id="PF16300">
    <property type="entry name" value="WD40_4"/>
    <property type="match status" value="2"/>
</dbReference>
<dbReference type="InterPro" id="IPR001680">
    <property type="entry name" value="WD40_rpt"/>
</dbReference>
<comment type="similarity">
    <text evidence="1">Belongs to the WD repeat coronin family.</text>
</comment>
<dbReference type="SMART" id="SM01167">
    <property type="entry name" value="DUF1900"/>
    <property type="match status" value="2"/>
</dbReference>
<evidence type="ECO:0000313" key="4">
    <source>
        <dbReference type="Proteomes" id="UP000322225"/>
    </source>
</evidence>
<proteinExistence type="inferred from homology"/>
<organism evidence="3 4">
    <name type="scientific">Kwoniella shandongensis</name>
    <dbReference type="NCBI Taxonomy" id="1734106"/>
    <lineage>
        <taxon>Eukaryota</taxon>
        <taxon>Fungi</taxon>
        <taxon>Dikarya</taxon>
        <taxon>Basidiomycota</taxon>
        <taxon>Agaricomycotina</taxon>
        <taxon>Tremellomycetes</taxon>
        <taxon>Tremellales</taxon>
        <taxon>Cryptococcaceae</taxon>
        <taxon>Kwoniella</taxon>
    </lineage>
</organism>
<dbReference type="PANTHER" id="PTHR10856:SF20">
    <property type="entry name" value="CORONIN-7"/>
    <property type="match status" value="1"/>
</dbReference>
<dbReference type="PANTHER" id="PTHR10856">
    <property type="entry name" value="CORONIN"/>
    <property type="match status" value="1"/>
</dbReference>